<dbReference type="Proteomes" id="UP001147733">
    <property type="component" value="Unassembled WGS sequence"/>
</dbReference>
<name>A0A9W9TMI5_PENCI</name>
<reference evidence="2" key="1">
    <citation type="submission" date="2022-11" db="EMBL/GenBank/DDBJ databases">
        <authorList>
            <person name="Petersen C."/>
        </authorList>
    </citation>
    <scope>NUCLEOTIDE SEQUENCE</scope>
    <source>
        <strain evidence="2">IBT 23319</strain>
    </source>
</reference>
<proteinExistence type="predicted"/>
<comment type="caution">
    <text evidence="2">The sequence shown here is derived from an EMBL/GenBank/DDBJ whole genome shotgun (WGS) entry which is preliminary data.</text>
</comment>
<dbReference type="EMBL" id="JAPQKT010000006">
    <property type="protein sequence ID" value="KAJ5226625.1"/>
    <property type="molecule type" value="Genomic_DNA"/>
</dbReference>
<evidence type="ECO:0000256" key="1">
    <source>
        <dbReference type="SAM" id="MobiDB-lite"/>
    </source>
</evidence>
<accession>A0A9W9TMI5</accession>
<dbReference type="GeneID" id="81384716"/>
<sequence>METTEGLDFNKLGKLSTDYQRRKVQSRTAQRRCREKAKQQKRRDLYAQKNGEFETNHGSIANQFVMDKKPKEQMTPKGMCAVSALRGFDGQQLEHHPHASEEIKISELMEEKPNSIFPQFEEVLSSNLLVPEADSSLLQEEGMGKTCFPVSDLSYGQWKTY</sequence>
<feature type="compositionally biased region" description="Basic and acidic residues" evidence="1">
    <location>
        <begin position="36"/>
        <end position="55"/>
    </location>
</feature>
<evidence type="ECO:0008006" key="4">
    <source>
        <dbReference type="Google" id="ProtNLM"/>
    </source>
</evidence>
<evidence type="ECO:0000313" key="3">
    <source>
        <dbReference type="Proteomes" id="UP001147733"/>
    </source>
</evidence>
<feature type="region of interest" description="Disordered" evidence="1">
    <location>
        <begin position="1"/>
        <end position="59"/>
    </location>
</feature>
<keyword evidence="3" id="KW-1185">Reference proteome</keyword>
<gene>
    <name evidence="2" type="ORF">N7469_006631</name>
</gene>
<dbReference type="OrthoDB" id="10294055at2759"/>
<organism evidence="2 3">
    <name type="scientific">Penicillium citrinum</name>
    <dbReference type="NCBI Taxonomy" id="5077"/>
    <lineage>
        <taxon>Eukaryota</taxon>
        <taxon>Fungi</taxon>
        <taxon>Dikarya</taxon>
        <taxon>Ascomycota</taxon>
        <taxon>Pezizomycotina</taxon>
        <taxon>Eurotiomycetes</taxon>
        <taxon>Eurotiomycetidae</taxon>
        <taxon>Eurotiales</taxon>
        <taxon>Aspergillaceae</taxon>
        <taxon>Penicillium</taxon>
    </lineage>
</organism>
<evidence type="ECO:0000313" key="2">
    <source>
        <dbReference type="EMBL" id="KAJ5226625.1"/>
    </source>
</evidence>
<dbReference type="RefSeq" id="XP_056498990.1">
    <property type="nucleotide sequence ID" value="XM_056645549.1"/>
</dbReference>
<reference evidence="2" key="2">
    <citation type="journal article" date="2023" name="IMA Fungus">
        <title>Comparative genomic study of the Penicillium genus elucidates a diverse pangenome and 15 lateral gene transfer events.</title>
        <authorList>
            <person name="Petersen C."/>
            <person name="Sorensen T."/>
            <person name="Nielsen M.R."/>
            <person name="Sondergaard T.E."/>
            <person name="Sorensen J.L."/>
            <person name="Fitzpatrick D.A."/>
            <person name="Frisvad J.C."/>
            <person name="Nielsen K.L."/>
        </authorList>
    </citation>
    <scope>NUCLEOTIDE SEQUENCE</scope>
    <source>
        <strain evidence="2">IBT 23319</strain>
    </source>
</reference>
<feature type="compositionally biased region" description="Basic residues" evidence="1">
    <location>
        <begin position="22"/>
        <end position="35"/>
    </location>
</feature>
<dbReference type="AlphaFoldDB" id="A0A9W9TMI5"/>
<protein>
    <recommendedName>
        <fullName evidence="4">BZIP domain-containing protein</fullName>
    </recommendedName>
</protein>